<gene>
    <name evidence="3" type="ORF">FHS55_000241</name>
</gene>
<dbReference type="GO" id="GO:0004519">
    <property type="term" value="F:endonuclease activity"/>
    <property type="evidence" value="ECO:0007669"/>
    <property type="project" value="UniProtKB-KW"/>
</dbReference>
<dbReference type="InterPro" id="IPR050190">
    <property type="entry name" value="UPF0213_domain"/>
</dbReference>
<name>A0A839Z6P5_9HYPH</name>
<comment type="similarity">
    <text evidence="1">Belongs to the UPF0213 family.</text>
</comment>
<keyword evidence="3" id="KW-0255">Endonuclease</keyword>
<dbReference type="SMART" id="SM00465">
    <property type="entry name" value="GIYc"/>
    <property type="match status" value="1"/>
</dbReference>
<keyword evidence="4" id="KW-1185">Reference proteome</keyword>
<dbReference type="InterPro" id="IPR000305">
    <property type="entry name" value="GIY-YIG_endonuc"/>
</dbReference>
<dbReference type="RefSeq" id="WP_183187860.1">
    <property type="nucleotide sequence ID" value="NZ_JACICD010000001.1"/>
</dbReference>
<dbReference type="PANTHER" id="PTHR34477">
    <property type="entry name" value="UPF0213 PROTEIN YHBQ"/>
    <property type="match status" value="1"/>
</dbReference>
<dbReference type="CDD" id="cd10448">
    <property type="entry name" value="GIY-YIG_unchar_3"/>
    <property type="match status" value="1"/>
</dbReference>
<dbReference type="Gene3D" id="3.40.1440.10">
    <property type="entry name" value="GIY-YIG endonuclease"/>
    <property type="match status" value="1"/>
</dbReference>
<dbReference type="Pfam" id="PF01541">
    <property type="entry name" value="GIY-YIG"/>
    <property type="match status" value="1"/>
</dbReference>
<dbReference type="PROSITE" id="PS50164">
    <property type="entry name" value="GIY_YIG"/>
    <property type="match status" value="1"/>
</dbReference>
<evidence type="ECO:0000313" key="3">
    <source>
        <dbReference type="EMBL" id="MBB3769655.1"/>
    </source>
</evidence>
<keyword evidence="3" id="KW-0540">Nuclease</keyword>
<evidence type="ECO:0000256" key="1">
    <source>
        <dbReference type="ARBA" id="ARBA00007435"/>
    </source>
</evidence>
<organism evidence="3 4">
    <name type="scientific">Ancylobacter tetraedralis</name>
    <dbReference type="NCBI Taxonomy" id="217068"/>
    <lineage>
        <taxon>Bacteria</taxon>
        <taxon>Pseudomonadati</taxon>
        <taxon>Pseudomonadota</taxon>
        <taxon>Alphaproteobacteria</taxon>
        <taxon>Hyphomicrobiales</taxon>
        <taxon>Xanthobacteraceae</taxon>
        <taxon>Ancylobacter</taxon>
    </lineage>
</organism>
<dbReference type="EMBL" id="JACICD010000001">
    <property type="protein sequence ID" value="MBB3769655.1"/>
    <property type="molecule type" value="Genomic_DNA"/>
</dbReference>
<dbReference type="Proteomes" id="UP000533469">
    <property type="component" value="Unassembled WGS sequence"/>
</dbReference>
<sequence>MERYAVYILASGRNGTLYVGVTNDLARRMAQHRSGEVPGFTARYGVRLLVHVEFYTLIDEARTREARLKRWRREWKLQLIETDNPGWEDLANRLLD</sequence>
<dbReference type="PANTHER" id="PTHR34477:SF5">
    <property type="entry name" value="BSL5627 PROTEIN"/>
    <property type="match status" value="1"/>
</dbReference>
<reference evidence="3 4" key="1">
    <citation type="submission" date="2020-08" db="EMBL/GenBank/DDBJ databases">
        <title>Genomic Encyclopedia of Type Strains, Phase IV (KMG-IV): sequencing the most valuable type-strain genomes for metagenomic binning, comparative biology and taxonomic classification.</title>
        <authorList>
            <person name="Goeker M."/>
        </authorList>
    </citation>
    <scope>NUCLEOTIDE SEQUENCE [LARGE SCALE GENOMIC DNA]</scope>
    <source>
        <strain evidence="3 4">DSM 5895</strain>
    </source>
</reference>
<evidence type="ECO:0000259" key="2">
    <source>
        <dbReference type="PROSITE" id="PS50164"/>
    </source>
</evidence>
<dbReference type="AlphaFoldDB" id="A0A839Z6P5"/>
<accession>A0A839Z6P5</accession>
<proteinExistence type="inferred from homology"/>
<comment type="caution">
    <text evidence="3">The sequence shown here is derived from an EMBL/GenBank/DDBJ whole genome shotgun (WGS) entry which is preliminary data.</text>
</comment>
<evidence type="ECO:0000313" key="4">
    <source>
        <dbReference type="Proteomes" id="UP000533469"/>
    </source>
</evidence>
<dbReference type="SUPFAM" id="SSF82771">
    <property type="entry name" value="GIY-YIG endonuclease"/>
    <property type="match status" value="1"/>
</dbReference>
<dbReference type="InterPro" id="IPR035901">
    <property type="entry name" value="GIY-YIG_endonuc_sf"/>
</dbReference>
<feature type="domain" description="GIY-YIG" evidence="2">
    <location>
        <begin position="2"/>
        <end position="78"/>
    </location>
</feature>
<keyword evidence="3" id="KW-0378">Hydrolase</keyword>
<protein>
    <submittedName>
        <fullName evidence="3">Putative endonuclease</fullName>
    </submittedName>
</protein>